<feature type="transmembrane region" description="Helical" evidence="6">
    <location>
        <begin position="12"/>
        <end position="34"/>
    </location>
</feature>
<evidence type="ECO:0000313" key="11">
    <source>
        <dbReference type="Proteomes" id="UP000057088"/>
    </source>
</evidence>
<dbReference type="InterPro" id="IPR004089">
    <property type="entry name" value="MCPsignal_dom"/>
</dbReference>
<dbReference type="GO" id="GO:0004888">
    <property type="term" value="F:transmembrane signaling receptor activity"/>
    <property type="evidence" value="ECO:0007669"/>
    <property type="project" value="InterPro"/>
</dbReference>
<evidence type="ECO:0000259" key="8">
    <source>
        <dbReference type="PROSITE" id="PS50885"/>
    </source>
</evidence>
<dbReference type="GO" id="GO:0006935">
    <property type="term" value="P:chemotaxis"/>
    <property type="evidence" value="ECO:0007669"/>
    <property type="project" value="InterPro"/>
</dbReference>
<keyword evidence="6" id="KW-1133">Transmembrane helix</keyword>
<evidence type="ECO:0000259" key="7">
    <source>
        <dbReference type="PROSITE" id="PS50111"/>
    </source>
</evidence>
<feature type="domain" description="HAMP" evidence="8">
    <location>
        <begin position="347"/>
        <end position="402"/>
    </location>
</feature>
<dbReference type="RefSeq" id="WP_061055879.1">
    <property type="nucleotide sequence ID" value="NZ_CABLBX010000017.1"/>
</dbReference>
<dbReference type="SUPFAM" id="SSF58104">
    <property type="entry name" value="Methyl-accepting chemotaxis protein (MCP) signaling domain"/>
    <property type="match status" value="1"/>
</dbReference>
<evidence type="ECO:0000256" key="4">
    <source>
        <dbReference type="PROSITE-ProRule" id="PRU00284"/>
    </source>
</evidence>
<keyword evidence="6" id="KW-0472">Membrane</keyword>
<gene>
    <name evidence="10" type="primary">mcp1_1</name>
    <name evidence="9" type="ORF">AL536_05915</name>
    <name evidence="10" type="ORF">NCTC11327_03209</name>
</gene>
<dbReference type="Gene3D" id="3.30.450.20">
    <property type="entry name" value="PAS domain"/>
    <property type="match status" value="1"/>
</dbReference>
<dbReference type="Gene3D" id="1.10.287.950">
    <property type="entry name" value="Methyl-accepting chemotaxis protein"/>
    <property type="match status" value="1"/>
</dbReference>
<dbReference type="CDD" id="cd11386">
    <property type="entry name" value="MCP_signal"/>
    <property type="match status" value="1"/>
</dbReference>
<dbReference type="CDD" id="cd12912">
    <property type="entry name" value="PDC2_MCP_like"/>
    <property type="match status" value="1"/>
</dbReference>
<reference evidence="10 12" key="3">
    <citation type="submission" date="2018-06" db="EMBL/GenBank/DDBJ databases">
        <authorList>
            <consortium name="Pathogen Informatics"/>
            <person name="Doyle S."/>
        </authorList>
    </citation>
    <scope>NUCLEOTIDE SEQUENCE [LARGE SCALE GENOMIC DNA]</scope>
    <source>
        <strain evidence="10 12">NCTC11327</strain>
    </source>
</reference>
<evidence type="ECO:0000256" key="5">
    <source>
        <dbReference type="SAM" id="MobiDB-lite"/>
    </source>
</evidence>
<evidence type="ECO:0000256" key="2">
    <source>
        <dbReference type="ARBA" id="ARBA00023224"/>
    </source>
</evidence>
<dbReference type="EMBL" id="UHIP01000002">
    <property type="protein sequence ID" value="SUQ26349.1"/>
    <property type="molecule type" value="Genomic_DNA"/>
</dbReference>
<keyword evidence="11" id="KW-1185">Reference proteome</keyword>
<reference evidence="11" key="1">
    <citation type="submission" date="2015-12" db="EMBL/GenBank/DDBJ databases">
        <title>FDA dAtabase for Regulatory Grade micrObial Sequences (FDA-ARGOS): Supporting development and validation of Infectious Disease Dx tests.</title>
        <authorList>
            <person name="Hoffmann M."/>
            <person name="Allard M."/>
            <person name="Evans P."/>
            <person name="Brown E."/>
            <person name="Tallon L.J."/>
            <person name="Sadzewicz L."/>
            <person name="Sengamalay N."/>
            <person name="Ott S."/>
            <person name="Godinez A."/>
            <person name="Nagaraj S."/>
            <person name="Vyas G."/>
            <person name="Aluvathingal J."/>
            <person name="Nadendla S."/>
            <person name="Geyer C."/>
            <person name="Sichtig H."/>
        </authorList>
    </citation>
    <scope>NUCLEOTIDE SEQUENCE [LARGE SCALE GENOMIC DNA]</scope>
    <source>
        <strain evidence="11">ATCC 33809</strain>
    </source>
</reference>
<dbReference type="GO" id="GO:0005886">
    <property type="term" value="C:plasma membrane"/>
    <property type="evidence" value="ECO:0007669"/>
    <property type="project" value="UniProtKB-SubCell"/>
</dbReference>
<dbReference type="SMART" id="SM00283">
    <property type="entry name" value="MA"/>
    <property type="match status" value="1"/>
</dbReference>
<evidence type="ECO:0000256" key="1">
    <source>
        <dbReference type="ARBA" id="ARBA00004533"/>
    </source>
</evidence>
<evidence type="ECO:0000256" key="6">
    <source>
        <dbReference type="SAM" id="Phobius"/>
    </source>
</evidence>
<dbReference type="PROSITE" id="PS50111">
    <property type="entry name" value="CHEMOTAXIS_TRANSDUC_2"/>
    <property type="match status" value="1"/>
</dbReference>
<feature type="compositionally biased region" description="Polar residues" evidence="5">
    <location>
        <begin position="646"/>
        <end position="658"/>
    </location>
</feature>
<comment type="similarity">
    <text evidence="3">Belongs to the methyl-accepting chemotaxis (MCP) protein family.</text>
</comment>
<dbReference type="PRINTS" id="PR00260">
    <property type="entry name" value="CHEMTRNSDUCR"/>
</dbReference>
<dbReference type="PANTHER" id="PTHR32089:SF112">
    <property type="entry name" value="LYSOZYME-LIKE PROTEIN-RELATED"/>
    <property type="match status" value="1"/>
</dbReference>
<dbReference type="PANTHER" id="PTHR32089">
    <property type="entry name" value="METHYL-ACCEPTING CHEMOTAXIS PROTEIN MCPB"/>
    <property type="match status" value="1"/>
</dbReference>
<dbReference type="Proteomes" id="UP000057088">
    <property type="component" value="Chromosome 1"/>
</dbReference>
<dbReference type="InterPro" id="IPR004090">
    <property type="entry name" value="Chemotax_Me-accpt_rcpt"/>
</dbReference>
<evidence type="ECO:0000313" key="12">
    <source>
        <dbReference type="Proteomes" id="UP000254626"/>
    </source>
</evidence>
<dbReference type="InterPro" id="IPR003660">
    <property type="entry name" value="HAMP_dom"/>
</dbReference>
<dbReference type="InterPro" id="IPR029151">
    <property type="entry name" value="Sensor-like_sf"/>
</dbReference>
<evidence type="ECO:0000313" key="9">
    <source>
        <dbReference type="EMBL" id="AMF92993.1"/>
    </source>
</evidence>
<dbReference type="PROSITE" id="PS50885">
    <property type="entry name" value="HAMP"/>
    <property type="match status" value="1"/>
</dbReference>
<comment type="subcellular location">
    <subcellularLocation>
        <location evidence="1">Cell inner membrane</location>
    </subcellularLocation>
</comment>
<proteinExistence type="inferred from homology"/>
<dbReference type="AlphaFoldDB" id="A0AAX2LSP1"/>
<dbReference type="GeneID" id="29383662"/>
<dbReference type="KEGG" id="vfl:AL536_05915"/>
<dbReference type="SUPFAM" id="SSF103190">
    <property type="entry name" value="Sensory domain-like"/>
    <property type="match status" value="1"/>
</dbReference>
<reference evidence="9" key="2">
    <citation type="submission" date="2018-01" db="EMBL/GenBank/DDBJ databases">
        <title>FDA dAtabase for Regulatory Grade micrObial Sequences (FDA-ARGOS): Supporting development and validation of Infectious Disease Dx tests.</title>
        <authorList>
            <person name="Hoffmann M."/>
            <person name="Allard M."/>
            <person name="Evans P."/>
            <person name="Brown E."/>
            <person name="Tallon L."/>
            <person name="Sadzewicz L."/>
            <person name="Sengamalay N."/>
            <person name="Ott S."/>
            <person name="Godinez A."/>
            <person name="Nagaraj S."/>
            <person name="Vyas G."/>
            <person name="Aluvathingal J."/>
            <person name="Nadendla S."/>
            <person name="Geyer C."/>
            <person name="Sichtig H."/>
        </authorList>
    </citation>
    <scope>NUCLEOTIDE SEQUENCE</scope>
    <source>
        <strain evidence="9">ATCC 33809</strain>
    </source>
</reference>
<feature type="domain" description="Methyl-accepting transducer" evidence="7">
    <location>
        <begin position="407"/>
        <end position="643"/>
    </location>
</feature>
<dbReference type="EMBL" id="CP014034">
    <property type="protein sequence ID" value="AMF92993.1"/>
    <property type="molecule type" value="Genomic_DNA"/>
</dbReference>
<keyword evidence="6 10" id="KW-0812">Transmembrane</keyword>
<feature type="transmembrane region" description="Helical" evidence="6">
    <location>
        <begin position="326"/>
        <end position="347"/>
    </location>
</feature>
<evidence type="ECO:0000313" key="10">
    <source>
        <dbReference type="EMBL" id="SUQ26349.1"/>
    </source>
</evidence>
<dbReference type="Pfam" id="PF17201">
    <property type="entry name" value="Cache_3-Cache_2"/>
    <property type="match status" value="1"/>
</dbReference>
<name>A0AAX2LSP1_VIBFL</name>
<dbReference type="InterPro" id="IPR033462">
    <property type="entry name" value="Cache_3-Cache_2"/>
</dbReference>
<feature type="region of interest" description="Disordered" evidence="5">
    <location>
        <begin position="646"/>
        <end position="665"/>
    </location>
</feature>
<evidence type="ECO:0000256" key="3">
    <source>
        <dbReference type="ARBA" id="ARBA00029447"/>
    </source>
</evidence>
<accession>A0AAX2LSP1</accession>
<protein>
    <submittedName>
        <fullName evidence="9">Methyl-accepting chemotaxis protein</fullName>
    </submittedName>
    <submittedName>
        <fullName evidence="10">Methyl-accepting chemotaxis transmembrane protein</fullName>
    </submittedName>
</protein>
<dbReference type="Pfam" id="PF00015">
    <property type="entry name" value="MCPsignal"/>
    <property type="match status" value="1"/>
</dbReference>
<sequence>MIRYYKNKTVGFQLRAVMAICLLIAFSSIAALVYHNASRILLDATLKEQQSKVDAMAKTIAGQFDAYLETAQVLESTFQHGYLNGTSMQSSSVEFQGHEVNDIVQNGVSLINNNTVVDSFTRDTGAVATIFASANGDWLRVATSLKDHSGNRVIGTLLGRDHPGYQKLMSGQPYYAQVTLFGQRYITYYAPIKNHNGELIAISFIGLPVEKAAQDIFDTLKAVAWGNTGYTVVVDNSEDHRGQYLLHPTMANGSNSIINTTDAQGNKPFSAIFQQASGLILYPSQTQNGISEKYMVYAEIPGWDWKLLGGTYTAEVTKASRDLLKLIVLISALVAAATFAVVTLYIIRTTKPLTVLTGYMERLSQGEVSLSVAKGDAQSANEIVRLTNGVADMATQLHVLVSDIRGTSDKVHSQSGSVLSDARHNLRQADAQQQQVEQVVTAIEEMATSAQAVAQQVEAIAGNVREADLNTQSGLSVVEMVCIDVAQLNDQLDQSAAAINQVSDDSASIHAVTKMIDEIAEQTNLLALNAAIEAARAGEQGRGFAVVADEVRTLAHRTQVSVKDVVTIIDKLKDSTSNAVSLMKMSQHNANQVLDKAQEAGTSLESIADQIRDIAGQSDAIAATAEQQAQVSQEVAASAAQISQLNSESRDTTAQTSHSADELSQLASHLKQQVDFFH</sequence>
<keyword evidence="2 4" id="KW-0807">Transducer</keyword>
<dbReference type="Proteomes" id="UP000254626">
    <property type="component" value="Unassembled WGS sequence"/>
</dbReference>
<dbReference type="FunFam" id="1.10.287.950:FF:000001">
    <property type="entry name" value="Methyl-accepting chemotaxis sensory transducer"/>
    <property type="match status" value="1"/>
</dbReference>
<dbReference type="GO" id="GO:0007165">
    <property type="term" value="P:signal transduction"/>
    <property type="evidence" value="ECO:0007669"/>
    <property type="project" value="UniProtKB-KW"/>
</dbReference>
<organism evidence="10 12">
    <name type="scientific">Vibrio fluvialis</name>
    <dbReference type="NCBI Taxonomy" id="676"/>
    <lineage>
        <taxon>Bacteria</taxon>
        <taxon>Pseudomonadati</taxon>
        <taxon>Pseudomonadota</taxon>
        <taxon>Gammaproteobacteria</taxon>
        <taxon>Vibrionales</taxon>
        <taxon>Vibrionaceae</taxon>
        <taxon>Vibrio</taxon>
    </lineage>
</organism>